<proteinExistence type="predicted"/>
<evidence type="ECO:0000313" key="2">
    <source>
        <dbReference type="Proteomes" id="UP000789845"/>
    </source>
</evidence>
<dbReference type="RefSeq" id="WP_230494803.1">
    <property type="nucleotide sequence ID" value="NZ_CAKJTG010000001.1"/>
</dbReference>
<gene>
    <name evidence="1" type="ORF">NEOCIP111885_00209</name>
</gene>
<name>A0A9C7G696_9BACI</name>
<sequence length="225" mass="26194">MRIKKSYFILGVILVVAFIVGILSEDKLKKEETWLFNEKNVYETNIKDSWSEFKKEHEFSNDARIGEFSMTLSTVGDFESVKFRLVELEGKKYNIFNYQDCSTCPELQDGEITIWKEKAKSIKNYSELMKADEFFEKLQEVNQQKALTKETASSLFLVRTRHWSDEINSPGEYYSLEGNQLNKIEAGSEQNPHKGYNLQILENTLKDFIPNENTVNIIIGDKTEQ</sequence>
<keyword evidence="2" id="KW-1185">Reference proteome</keyword>
<comment type="caution">
    <text evidence="1">The sequence shown here is derived from an EMBL/GenBank/DDBJ whole genome shotgun (WGS) entry which is preliminary data.</text>
</comment>
<protein>
    <submittedName>
        <fullName evidence="1">Uncharacterized protein</fullName>
    </submittedName>
</protein>
<dbReference type="AlphaFoldDB" id="A0A9C7G696"/>
<organism evidence="1 2">
    <name type="scientific">Pseudoneobacillus rhizosphaerae</name>
    <dbReference type="NCBI Taxonomy" id="2880968"/>
    <lineage>
        <taxon>Bacteria</taxon>
        <taxon>Bacillati</taxon>
        <taxon>Bacillota</taxon>
        <taxon>Bacilli</taxon>
        <taxon>Bacillales</taxon>
        <taxon>Bacillaceae</taxon>
        <taxon>Pseudoneobacillus</taxon>
    </lineage>
</organism>
<accession>A0A9C7G696</accession>
<dbReference type="EMBL" id="CAKJTG010000001">
    <property type="protein sequence ID" value="CAG9606521.1"/>
    <property type="molecule type" value="Genomic_DNA"/>
</dbReference>
<evidence type="ECO:0000313" key="1">
    <source>
        <dbReference type="EMBL" id="CAG9606521.1"/>
    </source>
</evidence>
<reference evidence="1" key="1">
    <citation type="submission" date="2021-10" db="EMBL/GenBank/DDBJ databases">
        <authorList>
            <person name="Criscuolo A."/>
        </authorList>
    </citation>
    <scope>NUCLEOTIDE SEQUENCE</scope>
    <source>
        <strain evidence="1">CIP111885</strain>
    </source>
</reference>
<dbReference type="Proteomes" id="UP000789845">
    <property type="component" value="Unassembled WGS sequence"/>
</dbReference>